<dbReference type="InterPro" id="IPR002508">
    <property type="entry name" value="MurNAc-LAA_cat"/>
</dbReference>
<evidence type="ECO:0000313" key="3">
    <source>
        <dbReference type="Proteomes" id="UP000887127"/>
    </source>
</evidence>
<accession>A0AAV3WTV9</accession>
<dbReference type="AlphaFoldDB" id="A0AAV3WTV9"/>
<name>A0AAV3WTV9_9LACT</name>
<dbReference type="GO" id="GO:0008745">
    <property type="term" value="F:N-acetylmuramoyl-L-alanine amidase activity"/>
    <property type="evidence" value="ECO:0007669"/>
    <property type="project" value="InterPro"/>
</dbReference>
<evidence type="ECO:0000313" key="2">
    <source>
        <dbReference type="EMBL" id="GEQ36068.1"/>
    </source>
</evidence>
<dbReference type="Proteomes" id="UP000887127">
    <property type="component" value="Unassembled WGS sequence"/>
</dbReference>
<dbReference type="Pfam" id="PF01520">
    <property type="entry name" value="Amidase_3"/>
    <property type="match status" value="1"/>
</dbReference>
<dbReference type="RefSeq" id="WP_091761390.1">
    <property type="nucleotide sequence ID" value="NZ_BJVX01000010.1"/>
</dbReference>
<dbReference type="GeneID" id="96911582"/>
<dbReference type="SUPFAM" id="SSF53187">
    <property type="entry name" value="Zn-dependent exopeptidases"/>
    <property type="match status" value="1"/>
</dbReference>
<proteinExistence type="predicted"/>
<feature type="domain" description="MurNAc-LAA" evidence="1">
    <location>
        <begin position="7"/>
        <end position="182"/>
    </location>
</feature>
<dbReference type="EMBL" id="BKBI01000010">
    <property type="protein sequence ID" value="GEQ36068.1"/>
    <property type="molecule type" value="Genomic_DNA"/>
</dbReference>
<protein>
    <recommendedName>
        <fullName evidence="1">MurNAc-LAA domain-containing protein</fullName>
    </recommendedName>
</protein>
<organism evidence="2 3">
    <name type="scientific">Marinilactibacillus psychrotolerans</name>
    <dbReference type="NCBI Taxonomy" id="191770"/>
    <lineage>
        <taxon>Bacteria</taxon>
        <taxon>Bacillati</taxon>
        <taxon>Bacillota</taxon>
        <taxon>Bacilli</taxon>
        <taxon>Lactobacillales</taxon>
        <taxon>Carnobacteriaceae</taxon>
        <taxon>Marinilactibacillus</taxon>
    </lineage>
</organism>
<evidence type="ECO:0000259" key="1">
    <source>
        <dbReference type="Pfam" id="PF01520"/>
    </source>
</evidence>
<reference evidence="2" key="1">
    <citation type="submission" date="2019-08" db="EMBL/GenBank/DDBJ databases">
        <title>Marinilactibacillus psychrotolerans M13-2T whole genome sequencing project.</title>
        <authorList>
            <person name="Ishikawa M."/>
            <person name="Suzuki T."/>
            <person name="Matsutani M."/>
        </authorList>
    </citation>
    <scope>NUCLEOTIDE SEQUENCE</scope>
    <source>
        <strain evidence="2">M13-2T</strain>
    </source>
</reference>
<dbReference type="GO" id="GO:0009253">
    <property type="term" value="P:peptidoglycan catabolic process"/>
    <property type="evidence" value="ECO:0007669"/>
    <property type="project" value="InterPro"/>
</dbReference>
<dbReference type="Gene3D" id="3.40.630.40">
    <property type="entry name" value="Zn-dependent exopeptidases"/>
    <property type="match status" value="1"/>
</dbReference>
<gene>
    <name evidence="2" type="ORF">M132T_15760</name>
</gene>
<sequence length="315" mass="34748">MTTLCIAGHGLKPDGSFDPGATGYIKKGEHRYMKENLFPAMKRHLPKGADVVFFSEHNVLHYGDLVKLANSYGKDTKVIEFHYDAFTPGSEDGHVIIWGNYKPDSLDLRLRDVIKDMVGLRFAAYGEKGISARTNLGNARMAAKGGVNYRLVELGFGTHKEEADILVNHVDEYARKLVEAILNTNVEAKPVAKPIVNKSKPAPKPTKLKEDGALGSDTTKALQKHYGTPVDGIISGQPKNNNTRYIFSTSYGSGGSTLIRAIQRDLNTPVDGIVSYKSTMIRALQRKYGTPVDGYISYPSALIREMQRRLNNGTF</sequence>
<comment type="caution">
    <text evidence="2">The sequence shown here is derived from an EMBL/GenBank/DDBJ whole genome shotgun (WGS) entry which is preliminary data.</text>
</comment>